<evidence type="ECO:0000256" key="19">
    <source>
        <dbReference type="PIRNR" id="PIRNR017184"/>
    </source>
</evidence>
<protein>
    <recommendedName>
        <fullName evidence="19">Bifunctional NAD(P)H-hydrate repair enzyme</fullName>
    </recommendedName>
    <alternativeName>
        <fullName evidence="19">Nicotinamide nucleotide repair protein</fullName>
    </alternativeName>
    <domain>
        <recommendedName>
            <fullName evidence="19">ADP-dependent (S)-NAD(P)H-hydrate dehydratase</fullName>
            <ecNumber evidence="19">4.2.1.136</ecNumber>
        </recommendedName>
        <alternativeName>
            <fullName evidence="19">ADP-dependent NAD(P)HX dehydratase</fullName>
        </alternativeName>
    </domain>
    <domain>
        <recommendedName>
            <fullName evidence="19">NAD(P)H-hydrate epimerase</fullName>
            <ecNumber evidence="19">5.1.99.6</ecNumber>
        </recommendedName>
    </domain>
</protein>
<feature type="domain" description="YjeF C-terminal" evidence="20">
    <location>
        <begin position="237"/>
        <end position="506"/>
    </location>
</feature>
<feature type="domain" description="YjeF N-terminal" evidence="21">
    <location>
        <begin position="24"/>
        <end position="229"/>
    </location>
</feature>
<feature type="binding site" evidence="17">
    <location>
        <position position="326"/>
    </location>
    <ligand>
        <name>(6S)-NADPHX</name>
        <dbReference type="ChEBI" id="CHEBI:64076"/>
    </ligand>
</feature>
<dbReference type="RefSeq" id="WP_379734055.1">
    <property type="nucleotide sequence ID" value="NZ_JBHRVV010000001.1"/>
</dbReference>
<comment type="function">
    <text evidence="18">Catalyzes the epimerization of the S- and R-forms of NAD(P)HX, a damaged form of NAD(P)H that is a result of enzymatic or heat-dependent hydration. This is a prerequisite for the S-specific NAD(P)H-hydrate dehydratase to allow the repair of both epimers of NAD(P)HX.</text>
</comment>
<keyword evidence="12 17" id="KW-0456">Lyase</keyword>
<evidence type="ECO:0000256" key="9">
    <source>
        <dbReference type="ARBA" id="ARBA00022958"/>
    </source>
</evidence>
<evidence type="ECO:0000256" key="12">
    <source>
        <dbReference type="ARBA" id="ARBA00023239"/>
    </source>
</evidence>
<keyword evidence="5 18" id="KW-0479">Metal-binding</keyword>
<keyword evidence="7 17" id="KW-0067">ATP-binding</keyword>
<feature type="binding site" evidence="18">
    <location>
        <begin position="140"/>
        <end position="146"/>
    </location>
    <ligand>
        <name>(6S)-NADPHX</name>
        <dbReference type="ChEBI" id="CHEBI:64076"/>
    </ligand>
</feature>
<feature type="binding site" evidence="18">
    <location>
        <position position="73"/>
    </location>
    <ligand>
        <name>K(+)</name>
        <dbReference type="ChEBI" id="CHEBI:29103"/>
    </ligand>
</feature>
<dbReference type="NCBIfam" id="TIGR00196">
    <property type="entry name" value="yjeF_cterm"/>
    <property type="match status" value="1"/>
</dbReference>
<evidence type="ECO:0000256" key="1">
    <source>
        <dbReference type="ARBA" id="ARBA00000013"/>
    </source>
</evidence>
<feature type="binding site" evidence="17">
    <location>
        <position position="272"/>
    </location>
    <ligand>
        <name>(6S)-NADPHX</name>
        <dbReference type="ChEBI" id="CHEBI:64076"/>
    </ligand>
</feature>
<keyword evidence="13" id="KW-0511">Multifunctional enzyme</keyword>
<feature type="binding site" evidence="17">
    <location>
        <position position="446"/>
    </location>
    <ligand>
        <name>(6S)-NADPHX</name>
        <dbReference type="ChEBI" id="CHEBI:64076"/>
    </ligand>
</feature>
<dbReference type="PIRSF" id="PIRSF017184">
    <property type="entry name" value="Nnr"/>
    <property type="match status" value="1"/>
</dbReference>
<accession>A0ABV7PEW7</accession>
<evidence type="ECO:0000259" key="21">
    <source>
        <dbReference type="PROSITE" id="PS51385"/>
    </source>
</evidence>
<evidence type="ECO:0000313" key="23">
    <source>
        <dbReference type="Proteomes" id="UP001595665"/>
    </source>
</evidence>
<feature type="binding site" evidence="17">
    <location>
        <position position="445"/>
    </location>
    <ligand>
        <name>AMP</name>
        <dbReference type="ChEBI" id="CHEBI:456215"/>
    </ligand>
</feature>
<evidence type="ECO:0000256" key="13">
    <source>
        <dbReference type="ARBA" id="ARBA00023268"/>
    </source>
</evidence>
<dbReference type="Pfam" id="PF01256">
    <property type="entry name" value="Carb_kinase"/>
    <property type="match status" value="1"/>
</dbReference>
<evidence type="ECO:0000256" key="7">
    <source>
        <dbReference type="ARBA" id="ARBA00022840"/>
    </source>
</evidence>
<keyword evidence="11 18" id="KW-0413">Isomerase</keyword>
<dbReference type="InterPro" id="IPR004443">
    <property type="entry name" value="YjeF_N_dom"/>
</dbReference>
<comment type="caution">
    <text evidence="22">The sequence shown here is derived from an EMBL/GenBank/DDBJ whole genome shotgun (WGS) entry which is preliminary data.</text>
</comment>
<dbReference type="SUPFAM" id="SSF53613">
    <property type="entry name" value="Ribokinase-like"/>
    <property type="match status" value="1"/>
</dbReference>
<dbReference type="Gene3D" id="3.40.1190.20">
    <property type="match status" value="1"/>
</dbReference>
<comment type="cofactor">
    <cofactor evidence="17">
        <name>Mg(2+)</name>
        <dbReference type="ChEBI" id="CHEBI:18420"/>
    </cofactor>
</comment>
<dbReference type="CDD" id="cd01171">
    <property type="entry name" value="YXKO-related"/>
    <property type="match status" value="1"/>
</dbReference>
<comment type="function">
    <text evidence="17">Catalyzes the dehydration of the S-form of NAD(P)HX at the expense of ADP, which is converted to AMP. Together with NAD(P)HX epimerase, which catalyzes the epimerization of the S- and R-forms, the enzyme allows the repair of both epimers of NAD(P)HX, a damaged form of NAD(P)H that is a result of enzymatic or heat-dependent hydration.</text>
</comment>
<dbReference type="HAMAP" id="MF_01966">
    <property type="entry name" value="NADHX_epimerase"/>
    <property type="match status" value="1"/>
</dbReference>
<feature type="binding site" evidence="17">
    <location>
        <position position="379"/>
    </location>
    <ligand>
        <name>(6S)-NADPHX</name>
        <dbReference type="ChEBI" id="CHEBI:64076"/>
    </ligand>
</feature>
<comment type="catalytic activity">
    <reaction evidence="15 17 19">
        <text>(6S)-NADHX + ADP = AMP + phosphate + NADH + H(+)</text>
        <dbReference type="Rhea" id="RHEA:32223"/>
        <dbReference type="ChEBI" id="CHEBI:15378"/>
        <dbReference type="ChEBI" id="CHEBI:43474"/>
        <dbReference type="ChEBI" id="CHEBI:57945"/>
        <dbReference type="ChEBI" id="CHEBI:64074"/>
        <dbReference type="ChEBI" id="CHEBI:456215"/>
        <dbReference type="ChEBI" id="CHEBI:456216"/>
        <dbReference type="EC" id="4.2.1.136"/>
    </reaction>
</comment>
<dbReference type="PANTHER" id="PTHR12592:SF0">
    <property type="entry name" value="ATP-DEPENDENT (S)-NAD(P)H-HYDRATE DEHYDRATASE"/>
    <property type="match status" value="1"/>
</dbReference>
<dbReference type="InterPro" id="IPR029056">
    <property type="entry name" value="Ribokinase-like"/>
</dbReference>
<reference evidence="23" key="1">
    <citation type="journal article" date="2019" name="Int. J. Syst. Evol. Microbiol.">
        <title>The Global Catalogue of Microorganisms (GCM) 10K type strain sequencing project: providing services to taxonomists for standard genome sequencing and annotation.</title>
        <authorList>
            <consortium name="The Broad Institute Genomics Platform"/>
            <consortium name="The Broad Institute Genome Sequencing Center for Infectious Disease"/>
            <person name="Wu L."/>
            <person name="Ma J."/>
        </authorList>
    </citation>
    <scope>NUCLEOTIDE SEQUENCE [LARGE SCALE GENOMIC DNA]</scope>
    <source>
        <strain evidence="23">CCM 7480</strain>
    </source>
</reference>
<dbReference type="PROSITE" id="PS51383">
    <property type="entry name" value="YJEF_C_3"/>
    <property type="match status" value="1"/>
</dbReference>
<gene>
    <name evidence="18" type="primary">nnrE</name>
    <name evidence="17" type="synonym">nnrD</name>
    <name evidence="22" type="ORF">ACFOPH_05590</name>
</gene>
<comment type="similarity">
    <text evidence="18">Belongs to the NnrE/AIBP family.</text>
</comment>
<evidence type="ECO:0000256" key="18">
    <source>
        <dbReference type="HAMAP-Rule" id="MF_01966"/>
    </source>
</evidence>
<comment type="catalytic activity">
    <reaction evidence="2 18 19">
        <text>(6R)-NADPHX = (6S)-NADPHX</text>
        <dbReference type="Rhea" id="RHEA:32227"/>
        <dbReference type="ChEBI" id="CHEBI:64076"/>
        <dbReference type="ChEBI" id="CHEBI:64077"/>
        <dbReference type="EC" id="5.1.99.6"/>
    </reaction>
</comment>
<evidence type="ECO:0000256" key="10">
    <source>
        <dbReference type="ARBA" id="ARBA00023027"/>
    </source>
</evidence>
<evidence type="ECO:0000259" key="20">
    <source>
        <dbReference type="PROSITE" id="PS51383"/>
    </source>
</evidence>
<evidence type="ECO:0000313" key="22">
    <source>
        <dbReference type="EMBL" id="MFC3457714.1"/>
    </source>
</evidence>
<keyword evidence="6 17" id="KW-0547">Nucleotide-binding</keyword>
<feature type="binding site" evidence="18">
    <location>
        <position position="172"/>
    </location>
    <ligand>
        <name>K(+)</name>
        <dbReference type="ChEBI" id="CHEBI:29103"/>
    </ligand>
</feature>
<evidence type="ECO:0000256" key="5">
    <source>
        <dbReference type="ARBA" id="ARBA00022723"/>
    </source>
</evidence>
<dbReference type="InterPro" id="IPR000631">
    <property type="entry name" value="CARKD"/>
</dbReference>
<dbReference type="InterPro" id="IPR036652">
    <property type="entry name" value="YjeF_N_dom_sf"/>
</dbReference>
<evidence type="ECO:0000256" key="8">
    <source>
        <dbReference type="ARBA" id="ARBA00022857"/>
    </source>
</evidence>
<dbReference type="HAMAP" id="MF_01965">
    <property type="entry name" value="NADHX_dehydratase"/>
    <property type="match status" value="1"/>
</dbReference>
<name>A0ABV7PEW7_9BURK</name>
<keyword evidence="23" id="KW-1185">Reference proteome</keyword>
<evidence type="ECO:0000256" key="17">
    <source>
        <dbReference type="HAMAP-Rule" id="MF_01965"/>
    </source>
</evidence>
<comment type="cofactor">
    <cofactor evidence="18 19">
        <name>K(+)</name>
        <dbReference type="ChEBI" id="CHEBI:29103"/>
    </cofactor>
    <text evidence="18 19">Binds 1 potassium ion per subunit.</text>
</comment>
<feature type="binding site" evidence="17">
    <location>
        <begin position="416"/>
        <end position="420"/>
    </location>
    <ligand>
        <name>AMP</name>
        <dbReference type="ChEBI" id="CHEBI:456215"/>
    </ligand>
</feature>
<comment type="function">
    <text evidence="14 19">Bifunctional enzyme that catalyzes the epimerization of the S- and R-forms of NAD(P)HX and the dehydration of the S-form of NAD(P)HX at the expense of ADP, which is converted to AMP. This allows the repair of both epimers of NAD(P)HX, a damaged form of NAD(P)H that is a result of enzymatic or heat-dependent hydration.</text>
</comment>
<comment type="catalytic activity">
    <reaction evidence="1 18 19">
        <text>(6R)-NADHX = (6S)-NADHX</text>
        <dbReference type="Rhea" id="RHEA:32215"/>
        <dbReference type="ChEBI" id="CHEBI:64074"/>
        <dbReference type="ChEBI" id="CHEBI:64075"/>
        <dbReference type="EC" id="5.1.99.6"/>
    </reaction>
</comment>
<feature type="binding site" evidence="18">
    <location>
        <position position="136"/>
    </location>
    <ligand>
        <name>K(+)</name>
        <dbReference type="ChEBI" id="CHEBI:29103"/>
    </ligand>
</feature>
<keyword evidence="10 17" id="KW-0520">NAD</keyword>
<dbReference type="Pfam" id="PF03853">
    <property type="entry name" value="YjeF_N"/>
    <property type="match status" value="1"/>
</dbReference>
<evidence type="ECO:0000256" key="11">
    <source>
        <dbReference type="ARBA" id="ARBA00023235"/>
    </source>
</evidence>
<evidence type="ECO:0000256" key="2">
    <source>
        <dbReference type="ARBA" id="ARBA00000909"/>
    </source>
</evidence>
<dbReference type="PROSITE" id="PS51385">
    <property type="entry name" value="YJEF_N"/>
    <property type="match status" value="1"/>
</dbReference>
<dbReference type="EMBL" id="JBHRVV010000001">
    <property type="protein sequence ID" value="MFC3457714.1"/>
    <property type="molecule type" value="Genomic_DNA"/>
</dbReference>
<feature type="binding site" evidence="18">
    <location>
        <position position="151"/>
    </location>
    <ligand>
        <name>(6S)-NADPHX</name>
        <dbReference type="ChEBI" id="CHEBI:64076"/>
    </ligand>
</feature>
<keyword evidence="9 18" id="KW-0630">Potassium</keyword>
<comment type="similarity">
    <text evidence="17">Belongs to the NnrD/CARKD family.</text>
</comment>
<evidence type="ECO:0000256" key="16">
    <source>
        <dbReference type="ARBA" id="ARBA00049209"/>
    </source>
</evidence>
<comment type="subunit">
    <text evidence="17">Homotetramer.</text>
</comment>
<organism evidence="22 23">
    <name type="scientific">Massilia haematophila</name>
    <dbReference type="NCBI Taxonomy" id="457923"/>
    <lineage>
        <taxon>Bacteria</taxon>
        <taxon>Pseudomonadati</taxon>
        <taxon>Pseudomonadota</taxon>
        <taxon>Betaproteobacteria</taxon>
        <taxon>Burkholderiales</taxon>
        <taxon>Oxalobacteraceae</taxon>
        <taxon>Telluria group</taxon>
        <taxon>Massilia</taxon>
    </lineage>
</organism>
<dbReference type="SUPFAM" id="SSF64153">
    <property type="entry name" value="YjeF N-terminal domain-like"/>
    <property type="match status" value="1"/>
</dbReference>
<proteinExistence type="inferred from homology"/>
<keyword evidence="8 17" id="KW-0521">NADP</keyword>
<dbReference type="Gene3D" id="3.40.50.10260">
    <property type="entry name" value="YjeF N-terminal domain"/>
    <property type="match status" value="1"/>
</dbReference>
<dbReference type="InterPro" id="IPR030677">
    <property type="entry name" value="Nnr"/>
</dbReference>
<dbReference type="Proteomes" id="UP001595665">
    <property type="component" value="Unassembled WGS sequence"/>
</dbReference>
<dbReference type="PANTHER" id="PTHR12592">
    <property type="entry name" value="ATP-DEPENDENT (S)-NAD(P)H-HYDRATE DEHYDRATASE FAMILY MEMBER"/>
    <property type="match status" value="1"/>
</dbReference>
<feature type="binding site" evidence="18">
    <location>
        <begin position="72"/>
        <end position="76"/>
    </location>
    <ligand>
        <name>(6S)-NADPHX</name>
        <dbReference type="ChEBI" id="CHEBI:64076"/>
    </ligand>
</feature>
<evidence type="ECO:0000256" key="4">
    <source>
        <dbReference type="ARBA" id="ARBA00009524"/>
    </source>
</evidence>
<comment type="catalytic activity">
    <reaction evidence="16 17 19">
        <text>(6S)-NADPHX + ADP = AMP + phosphate + NADPH + H(+)</text>
        <dbReference type="Rhea" id="RHEA:32235"/>
        <dbReference type="ChEBI" id="CHEBI:15378"/>
        <dbReference type="ChEBI" id="CHEBI:43474"/>
        <dbReference type="ChEBI" id="CHEBI:57783"/>
        <dbReference type="ChEBI" id="CHEBI:64076"/>
        <dbReference type="ChEBI" id="CHEBI:456215"/>
        <dbReference type="ChEBI" id="CHEBI:456216"/>
        <dbReference type="EC" id="4.2.1.136"/>
    </reaction>
</comment>
<evidence type="ECO:0000256" key="6">
    <source>
        <dbReference type="ARBA" id="ARBA00022741"/>
    </source>
</evidence>
<dbReference type="EC" id="5.1.99.6" evidence="19"/>
<evidence type="ECO:0000256" key="14">
    <source>
        <dbReference type="ARBA" id="ARBA00025153"/>
    </source>
</evidence>
<evidence type="ECO:0000256" key="15">
    <source>
        <dbReference type="ARBA" id="ARBA00048238"/>
    </source>
</evidence>
<evidence type="ECO:0000256" key="3">
    <source>
        <dbReference type="ARBA" id="ARBA00006001"/>
    </source>
</evidence>
<dbReference type="NCBIfam" id="TIGR00197">
    <property type="entry name" value="yjeF_nterm"/>
    <property type="match status" value="1"/>
</dbReference>
<comment type="similarity">
    <text evidence="3 19">In the N-terminal section; belongs to the NnrE/AIBP family.</text>
</comment>
<comment type="similarity">
    <text evidence="4 19">In the C-terminal section; belongs to the NnrD/CARKD family.</text>
</comment>
<sequence>MRAFDINAQKARNMKNKLYSVAQIRAVEESAMQELETGTLMRRAGRAAADLALSLVGEARAQPVLVLAGPGNNGGDALEVAANLGEAGLDVVVLYFAPTSGQPSPETAQALARARASGANFADVAPNTRDWSLVVDGLFGIGLARNLVGRYLELVTALDAMRCPVLALDVPSGLDADTGMPVGEGSVAVRATHTITFIGDKPGLHTAHGRDHAGVVHVDDLGIDAKLFPPALAQLAAPALFAAALAPRRQGSHKGMFGDVAIVGGARGMQGAAVLAGRGALYAGAGRVFVVTVDPGPGFDQLQPELMFRASNAFKFEGQTLVLGPGMGDSVESMRALGHGIDGTGPLVIDADGLNLLAASTDLQARLARRQGDTIVTPHPLEAARLLGISAAEVQADRLATARQLARRFNAVAVLKGSGTVIAAQEGCMALNPTGNPGLATGGTGDVLAGVCGALLAQGWPAWEAAVGAVWLHGAAADRLVEDGVGPIGMTAGELPAAIRKALNGLVSAR</sequence>
<dbReference type="EC" id="4.2.1.136" evidence="19"/>
<feature type="binding site" evidence="18">
    <location>
        <position position="169"/>
    </location>
    <ligand>
        <name>(6S)-NADPHX</name>
        <dbReference type="ChEBI" id="CHEBI:64076"/>
    </ligand>
</feature>